<keyword evidence="1" id="KW-0175">Coiled coil</keyword>
<accession>A0A9P7GDL8</accession>
<keyword evidence="4" id="KW-1185">Reference proteome</keyword>
<organism evidence="3 4">
    <name type="scientific">Asterophora parasitica</name>
    <dbReference type="NCBI Taxonomy" id="117018"/>
    <lineage>
        <taxon>Eukaryota</taxon>
        <taxon>Fungi</taxon>
        <taxon>Dikarya</taxon>
        <taxon>Basidiomycota</taxon>
        <taxon>Agaricomycotina</taxon>
        <taxon>Agaricomycetes</taxon>
        <taxon>Agaricomycetidae</taxon>
        <taxon>Agaricales</taxon>
        <taxon>Tricholomatineae</taxon>
        <taxon>Lyophyllaceae</taxon>
        <taxon>Asterophora</taxon>
    </lineage>
</organism>
<reference evidence="3" key="1">
    <citation type="submission" date="2020-07" db="EMBL/GenBank/DDBJ databases">
        <authorList>
            <person name="Nieuwenhuis M."/>
            <person name="Van De Peppel L.J.J."/>
        </authorList>
    </citation>
    <scope>NUCLEOTIDE SEQUENCE</scope>
    <source>
        <strain evidence="3">AP01</strain>
        <tissue evidence="3">Mycelium</tissue>
    </source>
</reference>
<evidence type="ECO:0000256" key="2">
    <source>
        <dbReference type="SAM" id="MobiDB-lite"/>
    </source>
</evidence>
<dbReference type="EMBL" id="JABCKV010000006">
    <property type="protein sequence ID" value="KAG5647916.1"/>
    <property type="molecule type" value="Genomic_DNA"/>
</dbReference>
<evidence type="ECO:0000313" key="4">
    <source>
        <dbReference type="Proteomes" id="UP000775547"/>
    </source>
</evidence>
<dbReference type="OrthoDB" id="3244737at2759"/>
<name>A0A9P7GDL8_9AGAR</name>
<evidence type="ECO:0000256" key="1">
    <source>
        <dbReference type="SAM" id="Coils"/>
    </source>
</evidence>
<gene>
    <name evidence="3" type="ORF">DXG03_007840</name>
</gene>
<proteinExistence type="predicted"/>
<dbReference type="AlphaFoldDB" id="A0A9P7GDL8"/>
<sequence length="345" mass="38456">MIVKTPSAPANTADHAFRREKLCRDLLLDIARHEPDVISQTFVREITLSGVLATSRSKQLNDHPLARAHTGGDGRSDFADVDVNLSEEVSEWTWTGVLPEDDILRFALSPQHSESTGSTTPRGGTGRASSLRNLVLPRRSWENLGEEERRALGQSLPEAIESYKDSTRETRAKITAAYDHIEGLAQELGKAHTRLQAALVHAVKTHPPALNARRAASDELLATRIEASLIKLSLMRARSTRALYDHRAPSASNFNFKLTPSPNPENTMAHALAAAHAKLKAEERKMRDEEAQLDRQLEEYEQMLTLVDGHGKGGGFGQVIEDWTRVQREREECIRDLRRLGWTGD</sequence>
<evidence type="ECO:0000313" key="3">
    <source>
        <dbReference type="EMBL" id="KAG5647916.1"/>
    </source>
</evidence>
<dbReference type="Proteomes" id="UP000775547">
    <property type="component" value="Unassembled WGS sequence"/>
</dbReference>
<feature type="compositionally biased region" description="Low complexity" evidence="2">
    <location>
        <begin position="115"/>
        <end position="130"/>
    </location>
</feature>
<comment type="caution">
    <text evidence="3">The sequence shown here is derived from an EMBL/GenBank/DDBJ whole genome shotgun (WGS) entry which is preliminary data.</text>
</comment>
<feature type="region of interest" description="Disordered" evidence="2">
    <location>
        <begin position="110"/>
        <end position="131"/>
    </location>
</feature>
<feature type="coiled-coil region" evidence="1">
    <location>
        <begin position="272"/>
        <end position="306"/>
    </location>
</feature>
<protein>
    <submittedName>
        <fullName evidence="3">Uncharacterized protein</fullName>
    </submittedName>
</protein>
<reference evidence="3" key="2">
    <citation type="submission" date="2021-10" db="EMBL/GenBank/DDBJ databases">
        <title>Phylogenomics reveals ancestral predisposition of the termite-cultivated fungus Termitomyces towards a domesticated lifestyle.</title>
        <authorList>
            <person name="Auxier B."/>
            <person name="Grum-Grzhimaylo A."/>
            <person name="Cardenas M.E."/>
            <person name="Lodge J.D."/>
            <person name="Laessoe T."/>
            <person name="Pedersen O."/>
            <person name="Smith M.E."/>
            <person name="Kuyper T.W."/>
            <person name="Franco-Molano E.A."/>
            <person name="Baroni T.J."/>
            <person name="Aanen D.K."/>
        </authorList>
    </citation>
    <scope>NUCLEOTIDE SEQUENCE</scope>
    <source>
        <strain evidence="3">AP01</strain>
        <tissue evidence="3">Mycelium</tissue>
    </source>
</reference>